<keyword evidence="4" id="KW-0410">Iron transport</keyword>
<dbReference type="EMBL" id="NWUF01000009">
    <property type="protein sequence ID" value="PCE42169.1"/>
    <property type="molecule type" value="Genomic_DNA"/>
</dbReference>
<keyword evidence="13" id="KW-0732">Signal</keyword>
<keyword evidence="8 12" id="KW-0798">TonB box</keyword>
<keyword evidence="9 11" id="KW-0472">Membrane</keyword>
<dbReference type="GO" id="GO:0006826">
    <property type="term" value="P:iron ion transport"/>
    <property type="evidence" value="ECO:0007669"/>
    <property type="project" value="UniProtKB-KW"/>
</dbReference>
<sequence length="741" mass="80765">MIAKTQALRLLAAATALTAFAAPQAGLAQQEAAAAASADADTGEIVVTARRREESLIDVPISVTAISGDSLARTGAVDITSLQDKTPNMTLQIARGSNSTLIAFIRGIGQQDPVWGFEPGVGLYVDDVYIARPQGAVLDIFDIDRVEVLRGPQGTLYGRNTIGGAIKYVTRRLGHEFEGKFRASYGSYNQRDFIGSVTVPLGEMVSVGGALAYYKRDGYGKNRFTGAEHYNKDVLAGRLSAEFTPNDQLSIRIAGDYTRDNSNPRHGYRLLPNGAAADFLPLGDVYDTRAGVGDDNKVTTKGVSGTIEYALNDTLTLKSITAYRKGKTDTVIDFDGTPGPVLDIPSFYKDHQLTQEFQALLETDMVQGVFGLYYLNGSASGAFDTVIGNAGLTTLTSGDVDTKSYAAFADVSVKLSERFSVSLGGRYTSDKREGTVYRADYLGLRSPLFGRPTAVPFRVRTDYTNSRTDKKFTPRISASFKPNEDVNLYASWSRGYKSGGFDPRGDAIFTPGTVNGYKPETVTAYEAGMKGAFLDRTLFVNVAGFYSRYRDQQVTTQFVSGTTVVSSVDNVGKSRIYGWELEARAVPDRNFQVQASIGYTDAKFQQFLTLDPVTLTIKDFADQRVFQNTPKYTANVSATLGHDVDGIGRFTFTPALSFRSGYSLFEVPNPVLDQKAYQLVDASIVWTSEDKRFSISGHGRNLFDRKYRVGGYNFPGALTGNSIIGFYGPPRTFTITGEVRF</sequence>
<evidence type="ECO:0000256" key="10">
    <source>
        <dbReference type="ARBA" id="ARBA00023237"/>
    </source>
</evidence>
<feature type="domain" description="TonB-dependent receptor plug" evidence="15">
    <location>
        <begin position="56"/>
        <end position="165"/>
    </location>
</feature>
<dbReference type="Proteomes" id="UP000218934">
    <property type="component" value="Unassembled WGS sequence"/>
</dbReference>
<reference evidence="16 17" key="1">
    <citation type="submission" date="2017-09" db="EMBL/GenBank/DDBJ databases">
        <title>The Catabolism of 3,6-Dichlorosalicylic acid is Initiated by the Cytochrome P450 Monooxygenase DsmABC in Rhizorhabdus dicambivorans Ndbn-20.</title>
        <authorList>
            <person name="Na L."/>
        </authorList>
    </citation>
    <scope>NUCLEOTIDE SEQUENCE [LARGE SCALE GENOMIC DNA]</scope>
    <source>
        <strain evidence="16 17">Ndbn-20m</strain>
    </source>
</reference>
<comment type="similarity">
    <text evidence="11 12">Belongs to the TonB-dependent receptor family.</text>
</comment>
<comment type="caution">
    <text evidence="16">The sequence shown here is derived from an EMBL/GenBank/DDBJ whole genome shotgun (WGS) entry which is preliminary data.</text>
</comment>
<dbReference type="PANTHER" id="PTHR32552">
    <property type="entry name" value="FERRICHROME IRON RECEPTOR-RELATED"/>
    <property type="match status" value="1"/>
</dbReference>
<gene>
    <name evidence="16" type="ORF">COO09_11085</name>
</gene>
<evidence type="ECO:0000313" key="17">
    <source>
        <dbReference type="Proteomes" id="UP000218934"/>
    </source>
</evidence>
<dbReference type="Gene3D" id="2.40.170.20">
    <property type="entry name" value="TonB-dependent receptor, beta-barrel domain"/>
    <property type="match status" value="1"/>
</dbReference>
<name>A0A2A4FVE5_9SPHN</name>
<keyword evidence="2 11" id="KW-0813">Transport</keyword>
<evidence type="ECO:0000256" key="7">
    <source>
        <dbReference type="ARBA" id="ARBA00023065"/>
    </source>
</evidence>
<keyword evidence="3 11" id="KW-1134">Transmembrane beta strand</keyword>
<evidence type="ECO:0000256" key="6">
    <source>
        <dbReference type="ARBA" id="ARBA00023004"/>
    </source>
</evidence>
<evidence type="ECO:0000256" key="4">
    <source>
        <dbReference type="ARBA" id="ARBA00022496"/>
    </source>
</evidence>
<evidence type="ECO:0000256" key="3">
    <source>
        <dbReference type="ARBA" id="ARBA00022452"/>
    </source>
</evidence>
<keyword evidence="16" id="KW-0675">Receptor</keyword>
<dbReference type="InterPro" id="IPR012910">
    <property type="entry name" value="Plug_dom"/>
</dbReference>
<accession>A0A2A4FVE5</accession>
<dbReference type="CDD" id="cd01347">
    <property type="entry name" value="ligand_gated_channel"/>
    <property type="match status" value="1"/>
</dbReference>
<evidence type="ECO:0000256" key="5">
    <source>
        <dbReference type="ARBA" id="ARBA00022692"/>
    </source>
</evidence>
<keyword evidence="6" id="KW-0408">Iron</keyword>
<dbReference type="GO" id="GO:0009279">
    <property type="term" value="C:cell outer membrane"/>
    <property type="evidence" value="ECO:0007669"/>
    <property type="project" value="UniProtKB-SubCell"/>
</dbReference>
<evidence type="ECO:0000256" key="2">
    <source>
        <dbReference type="ARBA" id="ARBA00022448"/>
    </source>
</evidence>
<feature type="signal peptide" evidence="13">
    <location>
        <begin position="1"/>
        <end position="21"/>
    </location>
</feature>
<dbReference type="PANTHER" id="PTHR32552:SF81">
    <property type="entry name" value="TONB-DEPENDENT OUTER MEMBRANE RECEPTOR"/>
    <property type="match status" value="1"/>
</dbReference>
<dbReference type="RefSeq" id="WP_066963847.1">
    <property type="nucleotide sequence ID" value="NZ_CP023449.1"/>
</dbReference>
<feature type="domain" description="TonB-dependent receptor-like beta-barrel" evidence="14">
    <location>
        <begin position="244"/>
        <end position="702"/>
    </location>
</feature>
<dbReference type="Pfam" id="PF07715">
    <property type="entry name" value="Plug"/>
    <property type="match status" value="1"/>
</dbReference>
<evidence type="ECO:0000259" key="15">
    <source>
        <dbReference type="Pfam" id="PF07715"/>
    </source>
</evidence>
<feature type="chain" id="PRO_5012269060" evidence="13">
    <location>
        <begin position="22"/>
        <end position="741"/>
    </location>
</feature>
<keyword evidence="5 11" id="KW-0812">Transmembrane</keyword>
<evidence type="ECO:0000256" key="13">
    <source>
        <dbReference type="SAM" id="SignalP"/>
    </source>
</evidence>
<dbReference type="AlphaFoldDB" id="A0A2A4FVE5"/>
<dbReference type="InterPro" id="IPR000531">
    <property type="entry name" value="Beta-barrel_TonB"/>
</dbReference>
<evidence type="ECO:0000256" key="11">
    <source>
        <dbReference type="PROSITE-ProRule" id="PRU01360"/>
    </source>
</evidence>
<dbReference type="PROSITE" id="PS52016">
    <property type="entry name" value="TONB_DEPENDENT_REC_3"/>
    <property type="match status" value="1"/>
</dbReference>
<dbReference type="InterPro" id="IPR039426">
    <property type="entry name" value="TonB-dep_rcpt-like"/>
</dbReference>
<dbReference type="InterPro" id="IPR036942">
    <property type="entry name" value="Beta-barrel_TonB_sf"/>
</dbReference>
<protein>
    <submittedName>
        <fullName evidence="16">TonB-dependent receptor</fullName>
    </submittedName>
</protein>
<dbReference type="KEGG" id="rdi:CMV14_23205"/>
<dbReference type="Pfam" id="PF00593">
    <property type="entry name" value="TonB_dep_Rec_b-barrel"/>
    <property type="match status" value="1"/>
</dbReference>
<comment type="subcellular location">
    <subcellularLocation>
        <location evidence="1 11">Cell outer membrane</location>
        <topology evidence="1 11">Multi-pass membrane protein</topology>
    </subcellularLocation>
</comment>
<evidence type="ECO:0000256" key="8">
    <source>
        <dbReference type="ARBA" id="ARBA00023077"/>
    </source>
</evidence>
<evidence type="ECO:0000256" key="12">
    <source>
        <dbReference type="RuleBase" id="RU003357"/>
    </source>
</evidence>
<organism evidence="16 17">
    <name type="scientific">Rhizorhabdus dicambivorans</name>
    <dbReference type="NCBI Taxonomy" id="1850238"/>
    <lineage>
        <taxon>Bacteria</taxon>
        <taxon>Pseudomonadati</taxon>
        <taxon>Pseudomonadota</taxon>
        <taxon>Alphaproteobacteria</taxon>
        <taxon>Sphingomonadales</taxon>
        <taxon>Sphingomonadaceae</taxon>
        <taxon>Rhizorhabdus</taxon>
    </lineage>
</organism>
<evidence type="ECO:0000256" key="1">
    <source>
        <dbReference type="ARBA" id="ARBA00004571"/>
    </source>
</evidence>
<evidence type="ECO:0000256" key="9">
    <source>
        <dbReference type="ARBA" id="ARBA00023136"/>
    </source>
</evidence>
<dbReference type="SUPFAM" id="SSF56935">
    <property type="entry name" value="Porins"/>
    <property type="match status" value="1"/>
</dbReference>
<keyword evidence="17" id="KW-1185">Reference proteome</keyword>
<dbReference type="OrthoDB" id="9760333at2"/>
<keyword evidence="10 11" id="KW-0998">Cell outer membrane</keyword>
<proteinExistence type="inferred from homology"/>
<keyword evidence="7" id="KW-0406">Ion transport</keyword>
<evidence type="ECO:0000313" key="16">
    <source>
        <dbReference type="EMBL" id="PCE42169.1"/>
    </source>
</evidence>
<evidence type="ECO:0000259" key="14">
    <source>
        <dbReference type="Pfam" id="PF00593"/>
    </source>
</evidence>